<evidence type="ECO:0000256" key="1">
    <source>
        <dbReference type="ARBA" id="ARBA00000900"/>
    </source>
</evidence>
<evidence type="ECO:0000256" key="2">
    <source>
        <dbReference type="ARBA" id="ARBA00012483"/>
    </source>
</evidence>
<dbReference type="EMBL" id="KI632289">
    <property type="protein sequence ID" value="EYU19700.1"/>
    <property type="molecule type" value="Genomic_DNA"/>
</dbReference>
<organism evidence="10 11">
    <name type="scientific">Erythranthe guttata</name>
    <name type="common">Yellow monkey flower</name>
    <name type="synonym">Mimulus guttatus</name>
    <dbReference type="NCBI Taxonomy" id="4155"/>
    <lineage>
        <taxon>Eukaryota</taxon>
        <taxon>Viridiplantae</taxon>
        <taxon>Streptophyta</taxon>
        <taxon>Embryophyta</taxon>
        <taxon>Tracheophyta</taxon>
        <taxon>Spermatophyta</taxon>
        <taxon>Magnoliopsida</taxon>
        <taxon>eudicotyledons</taxon>
        <taxon>Gunneridae</taxon>
        <taxon>Pentapetalae</taxon>
        <taxon>asterids</taxon>
        <taxon>lamiids</taxon>
        <taxon>Lamiales</taxon>
        <taxon>Phrymaceae</taxon>
        <taxon>Erythranthe</taxon>
    </lineage>
</organism>
<keyword evidence="5" id="KW-0833">Ubl conjugation pathway</keyword>
<proteinExistence type="inferred from homology"/>
<evidence type="ECO:0000256" key="7">
    <source>
        <dbReference type="ARBA" id="ARBA00024209"/>
    </source>
</evidence>
<keyword evidence="4 8" id="KW-0863">Zinc-finger</keyword>
<dbReference type="GO" id="GO:0016567">
    <property type="term" value="P:protein ubiquitination"/>
    <property type="evidence" value="ECO:0000318"/>
    <property type="project" value="GO_Central"/>
</dbReference>
<evidence type="ECO:0000256" key="4">
    <source>
        <dbReference type="ARBA" id="ARBA00022771"/>
    </source>
</evidence>
<evidence type="ECO:0000313" key="10">
    <source>
        <dbReference type="EMBL" id="EYU19700.1"/>
    </source>
</evidence>
<dbReference type="Proteomes" id="UP000030748">
    <property type="component" value="Unassembled WGS sequence"/>
</dbReference>
<keyword evidence="6" id="KW-0862">Zinc</keyword>
<evidence type="ECO:0000256" key="5">
    <source>
        <dbReference type="ARBA" id="ARBA00022786"/>
    </source>
</evidence>
<dbReference type="Pfam" id="PF13639">
    <property type="entry name" value="zf-RING_2"/>
    <property type="match status" value="1"/>
</dbReference>
<dbReference type="InterPro" id="IPR001841">
    <property type="entry name" value="Znf_RING"/>
</dbReference>
<keyword evidence="11" id="KW-1185">Reference proteome</keyword>
<evidence type="ECO:0000256" key="3">
    <source>
        <dbReference type="ARBA" id="ARBA00022723"/>
    </source>
</evidence>
<dbReference type="EC" id="2.3.2.27" evidence="2"/>
<name>A0A022PZM7_ERYGU</name>
<reference evidence="10 11" key="1">
    <citation type="journal article" date="2013" name="Proc. Natl. Acad. Sci. U.S.A.">
        <title>Fine-scale variation in meiotic recombination in Mimulus inferred from population shotgun sequencing.</title>
        <authorList>
            <person name="Hellsten U."/>
            <person name="Wright K.M."/>
            <person name="Jenkins J."/>
            <person name="Shu S."/>
            <person name="Yuan Y."/>
            <person name="Wessler S.R."/>
            <person name="Schmutz J."/>
            <person name="Willis J.H."/>
            <person name="Rokhsar D.S."/>
        </authorList>
    </citation>
    <scope>NUCLEOTIDE SEQUENCE [LARGE SCALE GENOMIC DNA]</scope>
    <source>
        <strain evidence="11">cv. DUN x IM62</strain>
    </source>
</reference>
<keyword evidence="3" id="KW-0479">Metal-binding</keyword>
<dbReference type="eggNOG" id="KOG0800">
    <property type="taxonomic scope" value="Eukaryota"/>
</dbReference>
<dbReference type="AlphaFoldDB" id="A0A022PZM7"/>
<feature type="domain" description="RING-type" evidence="9">
    <location>
        <begin position="90"/>
        <end position="131"/>
    </location>
</feature>
<evidence type="ECO:0000256" key="8">
    <source>
        <dbReference type="PROSITE-ProRule" id="PRU00175"/>
    </source>
</evidence>
<accession>A0A022PZM7</accession>
<comment type="similarity">
    <text evidence="7">Belongs to the RING-type zinc finger family. ATL subfamily.</text>
</comment>
<dbReference type="InterPro" id="IPR053238">
    <property type="entry name" value="RING-H2_zinc_finger"/>
</dbReference>
<sequence>MIMAFFLLSNLSFFRVRILKEILRMIIVSLITSISSASQESNNEPKVEHRPSPLLVPLPPHFIVESTKEHLIKYNRNIDARASESCDEECAVCLTGMRGELRGLENCRHVFHKDCIESWIDKCKTTCPVCRSDLSRGRVGEFGDPWRRERMMYLFGEDSSFV</sequence>
<dbReference type="PhylomeDB" id="A0A022PZM7"/>
<gene>
    <name evidence="10" type="ORF">MIMGU_mgv1a015273mg</name>
</gene>
<dbReference type="SUPFAM" id="SSF57850">
    <property type="entry name" value="RING/U-box"/>
    <property type="match status" value="1"/>
</dbReference>
<evidence type="ECO:0000259" key="9">
    <source>
        <dbReference type="PROSITE" id="PS50089"/>
    </source>
</evidence>
<evidence type="ECO:0000313" key="11">
    <source>
        <dbReference type="Proteomes" id="UP000030748"/>
    </source>
</evidence>
<dbReference type="SMART" id="SM00184">
    <property type="entry name" value="RING"/>
    <property type="match status" value="1"/>
</dbReference>
<evidence type="ECO:0000256" key="6">
    <source>
        <dbReference type="ARBA" id="ARBA00022833"/>
    </source>
</evidence>
<dbReference type="Gene3D" id="3.30.40.10">
    <property type="entry name" value="Zinc/RING finger domain, C3HC4 (zinc finger)"/>
    <property type="match status" value="1"/>
</dbReference>
<dbReference type="InterPro" id="IPR013083">
    <property type="entry name" value="Znf_RING/FYVE/PHD"/>
</dbReference>
<dbReference type="GO" id="GO:0061630">
    <property type="term" value="F:ubiquitin protein ligase activity"/>
    <property type="evidence" value="ECO:0000318"/>
    <property type="project" value="GO_Central"/>
</dbReference>
<dbReference type="PANTHER" id="PTHR14155:SF627">
    <property type="entry name" value="OS06G0192800 PROTEIN"/>
    <property type="match status" value="1"/>
</dbReference>
<protein>
    <recommendedName>
        <fullName evidence="2">RING-type E3 ubiquitin transferase</fullName>
        <ecNumber evidence="2">2.3.2.27</ecNumber>
    </recommendedName>
</protein>
<dbReference type="PROSITE" id="PS50089">
    <property type="entry name" value="ZF_RING_2"/>
    <property type="match status" value="1"/>
</dbReference>
<comment type="catalytic activity">
    <reaction evidence="1">
        <text>S-ubiquitinyl-[E2 ubiquitin-conjugating enzyme]-L-cysteine + [acceptor protein]-L-lysine = [E2 ubiquitin-conjugating enzyme]-L-cysteine + N(6)-ubiquitinyl-[acceptor protein]-L-lysine.</text>
        <dbReference type="EC" id="2.3.2.27"/>
    </reaction>
</comment>
<dbReference type="GO" id="GO:0008270">
    <property type="term" value="F:zinc ion binding"/>
    <property type="evidence" value="ECO:0007669"/>
    <property type="project" value="UniProtKB-KW"/>
</dbReference>
<dbReference type="PANTHER" id="PTHR14155">
    <property type="entry name" value="RING FINGER DOMAIN-CONTAINING"/>
    <property type="match status" value="1"/>
</dbReference>